<proteinExistence type="inferred from homology"/>
<dbReference type="Proteomes" id="UP001168575">
    <property type="component" value="Unassembled WGS sequence"/>
</dbReference>
<keyword evidence="1 8" id="KW-0963">Cytoplasm</keyword>
<evidence type="ECO:0000256" key="1">
    <source>
        <dbReference type="ARBA" id="ARBA00022490"/>
    </source>
</evidence>
<dbReference type="PIRSF" id="PIRSF000729">
    <property type="entry name" value="GK"/>
    <property type="match status" value="1"/>
</dbReference>
<feature type="binding site" evidence="8">
    <location>
        <position position="6"/>
    </location>
    <ligand>
        <name>ATP</name>
        <dbReference type="ChEBI" id="CHEBI:30616"/>
    </ligand>
</feature>
<name>A0AA43RJR6_9ACTN</name>
<dbReference type="PROSITE" id="PS00902">
    <property type="entry name" value="GLUTAMATE_5_KINASE"/>
    <property type="match status" value="1"/>
</dbReference>
<dbReference type="GO" id="GO:0004349">
    <property type="term" value="F:glutamate 5-kinase activity"/>
    <property type="evidence" value="ECO:0007669"/>
    <property type="project" value="UniProtKB-UniRule"/>
</dbReference>
<dbReference type="InterPro" id="IPR001048">
    <property type="entry name" value="Asp/Glu/Uridylate_kinase"/>
</dbReference>
<feature type="binding site" evidence="8">
    <location>
        <begin position="165"/>
        <end position="166"/>
    </location>
    <ligand>
        <name>ATP</name>
        <dbReference type="ChEBI" id="CHEBI:30616"/>
    </ligand>
</feature>
<dbReference type="Gene3D" id="3.40.1160.10">
    <property type="entry name" value="Acetylglutamate kinase-like"/>
    <property type="match status" value="1"/>
</dbReference>
<protein>
    <recommendedName>
        <fullName evidence="8">Glutamate 5-kinase</fullName>
        <ecNumber evidence="8">2.7.2.11</ecNumber>
    </recommendedName>
    <alternativeName>
        <fullName evidence="8">Gamma-glutamyl kinase</fullName>
        <shortName evidence="8">GK</shortName>
    </alternativeName>
</protein>
<dbReference type="PANTHER" id="PTHR43654">
    <property type="entry name" value="GLUTAMATE 5-KINASE"/>
    <property type="match status" value="1"/>
</dbReference>
<feature type="binding site" evidence="8">
    <location>
        <position position="133"/>
    </location>
    <ligand>
        <name>substrate</name>
    </ligand>
</feature>
<keyword evidence="4 8" id="KW-0808">Transferase</keyword>
<keyword evidence="7 8" id="KW-0067">ATP-binding</keyword>
<dbReference type="InterPro" id="IPR011529">
    <property type="entry name" value="Glu_5kinase"/>
</dbReference>
<comment type="pathway">
    <text evidence="8">Amino-acid biosynthesis; L-proline biosynthesis; L-glutamate 5-semialdehyde from L-glutamate: step 1/2.</text>
</comment>
<dbReference type="InterPro" id="IPR019797">
    <property type="entry name" value="Glutamate_5-kinase_CS"/>
</dbReference>
<evidence type="ECO:0000256" key="2">
    <source>
        <dbReference type="ARBA" id="ARBA00022605"/>
    </source>
</evidence>
<dbReference type="InterPro" id="IPR001057">
    <property type="entry name" value="Glu/AcGlu_kinase"/>
</dbReference>
<dbReference type="InterPro" id="IPR036393">
    <property type="entry name" value="AceGlu_kinase-like_sf"/>
</dbReference>
<sequence>MRLVVKIGTSTLTHKGGHLNIRRVEELCKVLSDLANAGHELVIVSSGAIAMGISKLGLMERPNDIPTFQAVSAIGQCSLMYVYDKLFTEHNHTIAQMLITFSDLEHEDRKENFHNSMFRLLEMGVIPIINENDTIGTEEIVIGDNDQLAAYVARTIEADKLILLTDIDGLFTANPNKDPNATLIPVVEEITPEIEAIAEGAGTKFGTGGMYTKLKAARVVTEAGTEMVITNGHDPNNLYYTVEGNTRGTRFLAK</sequence>
<evidence type="ECO:0000256" key="4">
    <source>
        <dbReference type="ARBA" id="ARBA00022679"/>
    </source>
</evidence>
<evidence type="ECO:0000256" key="3">
    <source>
        <dbReference type="ARBA" id="ARBA00022650"/>
    </source>
</evidence>
<organism evidence="10 11">
    <name type="scientific">Phoenicibacter congonensis</name>
    <dbReference type="NCBI Taxonomy" id="1944646"/>
    <lineage>
        <taxon>Bacteria</taxon>
        <taxon>Bacillati</taxon>
        <taxon>Actinomycetota</taxon>
        <taxon>Coriobacteriia</taxon>
        <taxon>Eggerthellales</taxon>
        <taxon>Eggerthellaceae</taxon>
        <taxon>Phoenicibacter</taxon>
    </lineage>
</organism>
<dbReference type="HAMAP" id="MF_00456">
    <property type="entry name" value="ProB"/>
    <property type="match status" value="1"/>
</dbReference>
<dbReference type="GO" id="GO:0055129">
    <property type="term" value="P:L-proline biosynthetic process"/>
    <property type="evidence" value="ECO:0007669"/>
    <property type="project" value="UniProtKB-UniRule"/>
</dbReference>
<feature type="binding site" evidence="8">
    <location>
        <position position="46"/>
    </location>
    <ligand>
        <name>substrate</name>
    </ligand>
</feature>
<dbReference type="FunFam" id="3.40.1160.10:FF:000018">
    <property type="entry name" value="Glutamate 5-kinase"/>
    <property type="match status" value="1"/>
</dbReference>
<keyword evidence="2 8" id="KW-0028">Amino-acid biosynthesis</keyword>
<comment type="catalytic activity">
    <reaction evidence="8">
        <text>L-glutamate + ATP = L-glutamyl 5-phosphate + ADP</text>
        <dbReference type="Rhea" id="RHEA:14877"/>
        <dbReference type="ChEBI" id="CHEBI:29985"/>
        <dbReference type="ChEBI" id="CHEBI:30616"/>
        <dbReference type="ChEBI" id="CHEBI:58274"/>
        <dbReference type="ChEBI" id="CHEBI:456216"/>
        <dbReference type="EC" id="2.7.2.11"/>
    </reaction>
</comment>
<dbReference type="SUPFAM" id="SSF53633">
    <property type="entry name" value="Carbamate kinase-like"/>
    <property type="match status" value="1"/>
</dbReference>
<evidence type="ECO:0000313" key="11">
    <source>
        <dbReference type="Proteomes" id="UP001168575"/>
    </source>
</evidence>
<accession>A0AA43RJR6</accession>
<keyword evidence="6 8" id="KW-0418">Kinase</keyword>
<dbReference type="Pfam" id="PF00696">
    <property type="entry name" value="AA_kinase"/>
    <property type="match status" value="1"/>
</dbReference>
<keyword evidence="3 8" id="KW-0641">Proline biosynthesis</keyword>
<dbReference type="InterPro" id="IPR005715">
    <property type="entry name" value="Glu_5kinase/COase_Synthase"/>
</dbReference>
<evidence type="ECO:0000313" key="10">
    <source>
        <dbReference type="EMBL" id="MDO4842091.1"/>
    </source>
</evidence>
<evidence type="ECO:0000256" key="6">
    <source>
        <dbReference type="ARBA" id="ARBA00022777"/>
    </source>
</evidence>
<dbReference type="EMBL" id="JAUMVS010000090">
    <property type="protein sequence ID" value="MDO4842091.1"/>
    <property type="molecule type" value="Genomic_DNA"/>
</dbReference>
<dbReference type="EC" id="2.7.2.11" evidence="8"/>
<keyword evidence="5 8" id="KW-0547">Nucleotide-binding</keyword>
<reference evidence="10" key="1">
    <citation type="submission" date="2023-07" db="EMBL/GenBank/DDBJ databases">
        <title>Between Cages and Wild: Unraveling the Impact of Captivity on Animal Microbiomes and Antimicrobial Resistance.</title>
        <authorList>
            <person name="Schmartz G.P."/>
            <person name="Rehner J."/>
            <person name="Schuff M.J."/>
            <person name="Becker S.L."/>
            <person name="Kravczyk M."/>
            <person name="Gurevich A."/>
            <person name="Francke R."/>
            <person name="Mueller R."/>
            <person name="Keller V."/>
            <person name="Keller A."/>
        </authorList>
    </citation>
    <scope>NUCLEOTIDE SEQUENCE</scope>
    <source>
        <strain evidence="10">S12M_St_49</strain>
    </source>
</reference>
<comment type="similarity">
    <text evidence="8">Belongs to the glutamate 5-kinase family.</text>
</comment>
<dbReference type="InterPro" id="IPR041739">
    <property type="entry name" value="G5K_ProB"/>
</dbReference>
<evidence type="ECO:0000256" key="7">
    <source>
        <dbReference type="ARBA" id="ARBA00022840"/>
    </source>
</evidence>
<dbReference type="PANTHER" id="PTHR43654:SF1">
    <property type="entry name" value="ISOPENTENYL PHOSPHATE KINASE"/>
    <property type="match status" value="1"/>
</dbReference>
<evidence type="ECO:0000256" key="5">
    <source>
        <dbReference type="ARBA" id="ARBA00022741"/>
    </source>
</evidence>
<dbReference type="CDD" id="cd04242">
    <property type="entry name" value="AAK_G5K_ProB"/>
    <property type="match status" value="1"/>
</dbReference>
<feature type="binding site" evidence="8">
    <location>
        <begin position="207"/>
        <end position="213"/>
    </location>
    <ligand>
        <name>ATP</name>
        <dbReference type="ChEBI" id="CHEBI:30616"/>
    </ligand>
</feature>
<feature type="domain" description="Aspartate/glutamate/uridylate kinase" evidence="9">
    <location>
        <begin position="1"/>
        <end position="231"/>
    </location>
</feature>
<dbReference type="AlphaFoldDB" id="A0AA43RJR6"/>
<comment type="function">
    <text evidence="8">Catalyzes the transfer of a phosphate group to glutamate to form L-glutamate 5-phosphate.</text>
</comment>
<keyword evidence="11" id="KW-1185">Reference proteome</keyword>
<comment type="subcellular location">
    <subcellularLocation>
        <location evidence="8">Cytoplasm</location>
    </subcellularLocation>
</comment>
<evidence type="ECO:0000256" key="8">
    <source>
        <dbReference type="HAMAP-Rule" id="MF_00456"/>
    </source>
</evidence>
<comment type="caution">
    <text evidence="10">The sequence shown here is derived from an EMBL/GenBank/DDBJ whole genome shotgun (WGS) entry which is preliminary data.</text>
</comment>
<evidence type="ECO:0000259" key="9">
    <source>
        <dbReference type="Pfam" id="PF00696"/>
    </source>
</evidence>
<dbReference type="NCBIfam" id="TIGR01027">
    <property type="entry name" value="proB"/>
    <property type="match status" value="1"/>
</dbReference>
<dbReference type="GO" id="GO:0005524">
    <property type="term" value="F:ATP binding"/>
    <property type="evidence" value="ECO:0007669"/>
    <property type="project" value="UniProtKB-KW"/>
</dbReference>
<gene>
    <name evidence="8 10" type="primary">proB</name>
    <name evidence="10" type="ORF">Q3982_05385</name>
</gene>
<feature type="binding site" evidence="8">
    <location>
        <position position="145"/>
    </location>
    <ligand>
        <name>substrate</name>
    </ligand>
</feature>
<dbReference type="GO" id="GO:0005829">
    <property type="term" value="C:cytosol"/>
    <property type="evidence" value="ECO:0007669"/>
    <property type="project" value="TreeGrafter"/>
</dbReference>
<dbReference type="PRINTS" id="PR00474">
    <property type="entry name" value="GLU5KINASE"/>
</dbReference>